<evidence type="ECO:0000313" key="1">
    <source>
        <dbReference type="EMBL" id="MFC6660676.1"/>
    </source>
</evidence>
<sequence>MPAGLEGRVSPADREAIAWAKTCFTALMLHQGQTYDFNAFRAGTTCQDRALKLVPEAYAPLKKAARLSLTTELWTAESSKGDFSATVNVQSSSGRCFTVNLSLPDRASPLTAVPKLSAGRTPKKP</sequence>
<dbReference type="EMBL" id="JBHSWB010000001">
    <property type="protein sequence ID" value="MFC6660676.1"/>
    <property type="molecule type" value="Genomic_DNA"/>
</dbReference>
<comment type="caution">
    <text evidence="1">The sequence shown here is derived from an EMBL/GenBank/DDBJ whole genome shotgun (WGS) entry which is preliminary data.</text>
</comment>
<dbReference type="RefSeq" id="WP_380055823.1">
    <property type="nucleotide sequence ID" value="NZ_JBHSWB010000001.1"/>
</dbReference>
<reference evidence="2" key="1">
    <citation type="journal article" date="2019" name="Int. J. Syst. Evol. Microbiol.">
        <title>The Global Catalogue of Microorganisms (GCM) 10K type strain sequencing project: providing services to taxonomists for standard genome sequencing and annotation.</title>
        <authorList>
            <consortium name="The Broad Institute Genomics Platform"/>
            <consortium name="The Broad Institute Genome Sequencing Center for Infectious Disease"/>
            <person name="Wu L."/>
            <person name="Ma J."/>
        </authorList>
    </citation>
    <scope>NUCLEOTIDE SEQUENCE [LARGE SCALE GENOMIC DNA]</scope>
    <source>
        <strain evidence="2">CCUG 63830</strain>
    </source>
</reference>
<organism evidence="1 2">
    <name type="scientific">Deinococcus multiflagellatus</name>
    <dbReference type="NCBI Taxonomy" id="1656887"/>
    <lineage>
        <taxon>Bacteria</taxon>
        <taxon>Thermotogati</taxon>
        <taxon>Deinococcota</taxon>
        <taxon>Deinococci</taxon>
        <taxon>Deinococcales</taxon>
        <taxon>Deinococcaceae</taxon>
        <taxon>Deinococcus</taxon>
    </lineage>
</organism>
<accession>A0ABW1ZIH1</accession>
<evidence type="ECO:0000313" key="2">
    <source>
        <dbReference type="Proteomes" id="UP001596317"/>
    </source>
</evidence>
<proteinExistence type="predicted"/>
<gene>
    <name evidence="1" type="ORF">ACFP90_10165</name>
</gene>
<keyword evidence="2" id="KW-1185">Reference proteome</keyword>
<protein>
    <submittedName>
        <fullName evidence="1">Uncharacterized protein</fullName>
    </submittedName>
</protein>
<name>A0ABW1ZIH1_9DEIO</name>
<dbReference type="Proteomes" id="UP001596317">
    <property type="component" value="Unassembled WGS sequence"/>
</dbReference>